<feature type="transmembrane region" description="Helical" evidence="10">
    <location>
        <begin position="258"/>
        <end position="281"/>
    </location>
</feature>
<dbReference type="InterPro" id="IPR017981">
    <property type="entry name" value="GPCR_2-like_7TM"/>
</dbReference>
<evidence type="ECO:0000256" key="11">
    <source>
        <dbReference type="SAM" id="SignalP"/>
    </source>
</evidence>
<protein>
    <recommendedName>
        <fullName evidence="12">G-protein coupled receptors family 2 profile 2 domain-containing protein</fullName>
    </recommendedName>
</protein>
<dbReference type="InterPro" id="IPR023311">
    <property type="entry name" value="Methusela_ecto_dom_2"/>
</dbReference>
<dbReference type="GO" id="GO:0007166">
    <property type="term" value="P:cell surface receptor signaling pathway"/>
    <property type="evidence" value="ECO:0007669"/>
    <property type="project" value="InterPro"/>
</dbReference>
<evidence type="ECO:0000256" key="2">
    <source>
        <dbReference type="ARBA" id="ARBA00008979"/>
    </source>
</evidence>
<evidence type="ECO:0000313" key="13">
    <source>
        <dbReference type="EMBL" id="KAK1119487.1"/>
    </source>
</evidence>
<keyword evidence="4 11" id="KW-0732">Signal</keyword>
<feature type="signal peptide" evidence="11">
    <location>
        <begin position="1"/>
        <end position="32"/>
    </location>
</feature>
<feature type="domain" description="G-protein coupled receptors family 2 profile 2" evidence="12">
    <location>
        <begin position="190"/>
        <end position="463"/>
    </location>
</feature>
<name>A0AA40FJ53_9HYME</name>
<dbReference type="CDD" id="cd15039">
    <property type="entry name" value="7tmB3_Methuselah-like"/>
    <property type="match status" value="1"/>
</dbReference>
<dbReference type="Pfam" id="PF00002">
    <property type="entry name" value="7tm_2"/>
    <property type="match status" value="1"/>
</dbReference>
<sequence length="505" mass="57721">MNRTKRNNMYGISKKCLVLLQILLCELAIGGARMDSETRIIPIPLENETVIDERYKNLPVVGKCCPLGEVFVKNGTDAICVPNSFTTGNFSPIFYDFNASGYEVPGAARSLFVVIVGDPCKYKRYILDPYDDKKEINYYLLTNGSIYALDHDPKILQPGVDYCVEIVPDLGLTTFVCFPEDRVIITADSRITIYACGLLISVPFLILTIVAYSITPKLRDILGRALCRYCGCLGVAFTLLAITQLWSIDLSDQACTNIAFVVQFSFVAGFFWLNAMCIEMWSLVRVYVDRETYKRMKPRTLFFWYSLWCWGPSVILILVSMIMDLGPIIPATYVKLNYLGKESCSFKSEDKAVPYFYIPVGLLLLGNIFLFALTFVKLTKYQRNLDLRRLARNQESDRLDRKYLRRLMRTAIVCMVIFFLMGFNWMMELISWSVNGDSFDWSSVDFINALQGVLIFALFVLRRPPRDFVWHKIQQLRGINGAADVEDESVELYLLPTMNGDTLPR</sequence>
<dbReference type="PANTHER" id="PTHR46953">
    <property type="entry name" value="G-PROTEIN COUPLED RECEPTOR MTH-LIKE 1-RELATED"/>
    <property type="match status" value="1"/>
</dbReference>
<evidence type="ECO:0000256" key="4">
    <source>
        <dbReference type="ARBA" id="ARBA00022729"/>
    </source>
</evidence>
<dbReference type="AlphaFoldDB" id="A0AA40FJ53"/>
<feature type="transmembrane region" description="Helical" evidence="10">
    <location>
        <begin position="226"/>
        <end position="246"/>
    </location>
</feature>
<evidence type="ECO:0000256" key="8">
    <source>
        <dbReference type="ARBA" id="ARBA00023170"/>
    </source>
</evidence>
<keyword evidence="5 10" id="KW-1133">Transmembrane helix</keyword>
<feature type="transmembrane region" description="Helical" evidence="10">
    <location>
        <begin position="302"/>
        <end position="323"/>
    </location>
</feature>
<proteinExistence type="inferred from homology"/>
<feature type="transmembrane region" description="Helical" evidence="10">
    <location>
        <begin position="446"/>
        <end position="462"/>
    </location>
</feature>
<feature type="transmembrane region" description="Helical" evidence="10">
    <location>
        <begin position="407"/>
        <end position="426"/>
    </location>
</feature>
<comment type="subcellular location">
    <subcellularLocation>
        <location evidence="1">Membrane</location>
        <topology evidence="1">Multi-pass membrane protein</topology>
    </subcellularLocation>
</comment>
<accession>A0AA40FJ53</accession>
<evidence type="ECO:0000256" key="9">
    <source>
        <dbReference type="ARBA" id="ARBA00023224"/>
    </source>
</evidence>
<dbReference type="Proteomes" id="UP001177670">
    <property type="component" value="Unassembled WGS sequence"/>
</dbReference>
<keyword evidence="6" id="KW-0297">G-protein coupled receptor</keyword>
<dbReference type="InterPro" id="IPR052808">
    <property type="entry name" value="GPCR_Mth-like"/>
</dbReference>
<evidence type="ECO:0000259" key="12">
    <source>
        <dbReference type="PROSITE" id="PS50261"/>
    </source>
</evidence>
<dbReference type="InterPro" id="IPR000832">
    <property type="entry name" value="GPCR_2_secretin-like"/>
</dbReference>
<feature type="chain" id="PRO_5041441256" description="G-protein coupled receptors family 2 profile 2 domain-containing protein" evidence="11">
    <location>
        <begin position="33"/>
        <end position="505"/>
    </location>
</feature>
<organism evidence="13 14">
    <name type="scientific">Melipona bicolor</name>
    <dbReference type="NCBI Taxonomy" id="60889"/>
    <lineage>
        <taxon>Eukaryota</taxon>
        <taxon>Metazoa</taxon>
        <taxon>Ecdysozoa</taxon>
        <taxon>Arthropoda</taxon>
        <taxon>Hexapoda</taxon>
        <taxon>Insecta</taxon>
        <taxon>Pterygota</taxon>
        <taxon>Neoptera</taxon>
        <taxon>Endopterygota</taxon>
        <taxon>Hymenoptera</taxon>
        <taxon>Apocrita</taxon>
        <taxon>Aculeata</taxon>
        <taxon>Apoidea</taxon>
        <taxon>Anthophila</taxon>
        <taxon>Apidae</taxon>
        <taxon>Melipona</taxon>
    </lineage>
</organism>
<dbReference type="EMBL" id="JAHYIQ010000036">
    <property type="protein sequence ID" value="KAK1119487.1"/>
    <property type="molecule type" value="Genomic_DNA"/>
</dbReference>
<feature type="transmembrane region" description="Helical" evidence="10">
    <location>
        <begin position="355"/>
        <end position="379"/>
    </location>
</feature>
<keyword evidence="8" id="KW-0675">Receptor</keyword>
<comment type="caution">
    <text evidence="13">The sequence shown here is derived from an EMBL/GenBank/DDBJ whole genome shotgun (WGS) entry which is preliminary data.</text>
</comment>
<keyword evidence="3 10" id="KW-0812">Transmembrane</keyword>
<evidence type="ECO:0000256" key="6">
    <source>
        <dbReference type="ARBA" id="ARBA00023040"/>
    </source>
</evidence>
<gene>
    <name evidence="13" type="ORF">K0M31_013314</name>
</gene>
<evidence type="ECO:0000256" key="10">
    <source>
        <dbReference type="SAM" id="Phobius"/>
    </source>
</evidence>
<evidence type="ECO:0000256" key="7">
    <source>
        <dbReference type="ARBA" id="ARBA00023136"/>
    </source>
</evidence>
<feature type="transmembrane region" description="Helical" evidence="10">
    <location>
        <begin position="191"/>
        <end position="214"/>
    </location>
</feature>
<comment type="similarity">
    <text evidence="2">Belongs to the G-protein coupled receptor 2 family. Mth subfamily.</text>
</comment>
<reference evidence="13" key="1">
    <citation type="submission" date="2021-10" db="EMBL/GenBank/DDBJ databases">
        <title>Melipona bicolor Genome sequencing and assembly.</title>
        <authorList>
            <person name="Araujo N.S."/>
            <person name="Arias M.C."/>
        </authorList>
    </citation>
    <scope>NUCLEOTIDE SEQUENCE</scope>
    <source>
        <strain evidence="13">USP_2M_L1-L4_2017</strain>
        <tissue evidence="13">Whole body</tissue>
    </source>
</reference>
<dbReference type="Gene3D" id="1.20.1070.10">
    <property type="entry name" value="Rhodopsin 7-helix transmembrane proteins"/>
    <property type="match status" value="1"/>
</dbReference>
<evidence type="ECO:0000256" key="1">
    <source>
        <dbReference type="ARBA" id="ARBA00004141"/>
    </source>
</evidence>
<keyword evidence="9" id="KW-0807">Transducer</keyword>
<keyword evidence="14" id="KW-1185">Reference proteome</keyword>
<evidence type="ECO:0000256" key="3">
    <source>
        <dbReference type="ARBA" id="ARBA00022692"/>
    </source>
</evidence>
<dbReference type="SUPFAM" id="SSF81321">
    <property type="entry name" value="Family A G protein-coupled receptor-like"/>
    <property type="match status" value="1"/>
</dbReference>
<evidence type="ECO:0000256" key="5">
    <source>
        <dbReference type="ARBA" id="ARBA00022989"/>
    </source>
</evidence>
<dbReference type="PROSITE" id="PS50261">
    <property type="entry name" value="G_PROTEIN_RECEP_F2_4"/>
    <property type="match status" value="1"/>
</dbReference>
<dbReference type="GO" id="GO:0004930">
    <property type="term" value="F:G protein-coupled receptor activity"/>
    <property type="evidence" value="ECO:0007669"/>
    <property type="project" value="UniProtKB-KW"/>
</dbReference>
<evidence type="ECO:0000313" key="14">
    <source>
        <dbReference type="Proteomes" id="UP001177670"/>
    </source>
</evidence>
<dbReference type="Gene3D" id="2.170.180.11">
    <property type="entry name" value="Methuselah ectodomain, domain 2"/>
    <property type="match status" value="1"/>
</dbReference>
<dbReference type="GO" id="GO:0016020">
    <property type="term" value="C:membrane"/>
    <property type="evidence" value="ECO:0007669"/>
    <property type="project" value="UniProtKB-SubCell"/>
</dbReference>
<keyword evidence="7 10" id="KW-0472">Membrane</keyword>
<dbReference type="PANTHER" id="PTHR46953:SF1">
    <property type="entry name" value="G-PROTEIN COUPLED RECEPTOR MTH-LIKE 1-RELATED"/>
    <property type="match status" value="1"/>
</dbReference>